<dbReference type="Pfam" id="PF04909">
    <property type="entry name" value="Amidohydro_2"/>
    <property type="match status" value="1"/>
</dbReference>
<dbReference type="AlphaFoldDB" id="A0A8H7Q5Q5"/>
<dbReference type="Proteomes" id="UP000612746">
    <property type="component" value="Unassembled WGS sequence"/>
</dbReference>
<evidence type="ECO:0000313" key="4">
    <source>
        <dbReference type="Proteomes" id="UP000612746"/>
    </source>
</evidence>
<dbReference type="InterPro" id="IPR052350">
    <property type="entry name" value="Metallo-dep_Lactonases"/>
</dbReference>
<evidence type="ECO:0000256" key="1">
    <source>
        <dbReference type="ARBA" id="ARBA00038310"/>
    </source>
</evidence>
<dbReference type="EMBL" id="JAEPRA010000005">
    <property type="protein sequence ID" value="KAG2185494.1"/>
    <property type="molecule type" value="Genomic_DNA"/>
</dbReference>
<dbReference type="InterPro" id="IPR032466">
    <property type="entry name" value="Metal_Hydrolase"/>
</dbReference>
<keyword evidence="4" id="KW-1185">Reference proteome</keyword>
<comment type="caution">
    <text evidence="3">The sequence shown here is derived from an EMBL/GenBank/DDBJ whole genome shotgun (WGS) entry which is preliminary data.</text>
</comment>
<comment type="similarity">
    <text evidence="1">Belongs to the metallo-dependent hydrolases superfamily.</text>
</comment>
<evidence type="ECO:0000313" key="3">
    <source>
        <dbReference type="EMBL" id="KAG2185494.1"/>
    </source>
</evidence>
<dbReference type="GO" id="GO:0016787">
    <property type="term" value="F:hydrolase activity"/>
    <property type="evidence" value="ECO:0007669"/>
    <property type="project" value="InterPro"/>
</dbReference>
<dbReference type="Gene3D" id="3.20.20.140">
    <property type="entry name" value="Metal-dependent hydrolases"/>
    <property type="match status" value="1"/>
</dbReference>
<evidence type="ECO:0000259" key="2">
    <source>
        <dbReference type="Pfam" id="PF04909"/>
    </source>
</evidence>
<sequence>MLHNNNVPNGKTVAKRKMIDSHVHYWNPDRVQIPWIYKAGGKFAQARLIPEYMQQIPDDIEVEGVIFVEADVEPTQGLVEAKWIHEYAKQVGTIAGFGGISGLVVYAPVNQGKHVANYLDLLKSIVDFQHVKGIRFLLEDPSRDPTIPASETFIDGVQTLADYGLSFDININCHDCPEQFPPVVELVKRCPDVQFILDHMGKPPISATPGDKRFEFWKTHIDAIARYPNIVCKVSGAITEVDEPHGLPTSAQVKQCLDVVVEAFGHDRIMAGGDWPVVERKGSELKSWLGLLEEITSQWSQANQEKLWAENAKKMYRI</sequence>
<feature type="domain" description="Amidohydrolase-related" evidence="2">
    <location>
        <begin position="19"/>
        <end position="318"/>
    </location>
</feature>
<gene>
    <name evidence="3" type="ORF">INT44_002287</name>
</gene>
<dbReference type="InterPro" id="IPR006680">
    <property type="entry name" value="Amidohydro-rel"/>
</dbReference>
<organism evidence="3 4">
    <name type="scientific">Umbelopsis vinacea</name>
    <dbReference type="NCBI Taxonomy" id="44442"/>
    <lineage>
        <taxon>Eukaryota</taxon>
        <taxon>Fungi</taxon>
        <taxon>Fungi incertae sedis</taxon>
        <taxon>Mucoromycota</taxon>
        <taxon>Mucoromycotina</taxon>
        <taxon>Umbelopsidomycetes</taxon>
        <taxon>Umbelopsidales</taxon>
        <taxon>Umbelopsidaceae</taxon>
        <taxon>Umbelopsis</taxon>
    </lineage>
</organism>
<dbReference type="OrthoDB" id="2135488at2759"/>
<protein>
    <recommendedName>
        <fullName evidence="2">Amidohydrolase-related domain-containing protein</fullName>
    </recommendedName>
</protein>
<accession>A0A8H7Q5Q5</accession>
<name>A0A8H7Q5Q5_9FUNG</name>
<reference evidence="3" key="1">
    <citation type="submission" date="2020-12" db="EMBL/GenBank/DDBJ databases">
        <title>Metabolic potential, ecology and presence of endohyphal bacteria is reflected in genomic diversity of Mucoromycotina.</title>
        <authorList>
            <person name="Muszewska A."/>
            <person name="Okrasinska A."/>
            <person name="Steczkiewicz K."/>
            <person name="Drgas O."/>
            <person name="Orlowska M."/>
            <person name="Perlinska-Lenart U."/>
            <person name="Aleksandrzak-Piekarczyk T."/>
            <person name="Szatraj K."/>
            <person name="Zielenkiewicz U."/>
            <person name="Pilsyk S."/>
            <person name="Malc E."/>
            <person name="Mieczkowski P."/>
            <person name="Kruszewska J.S."/>
            <person name="Biernat P."/>
            <person name="Pawlowska J."/>
        </authorList>
    </citation>
    <scope>NUCLEOTIDE SEQUENCE</scope>
    <source>
        <strain evidence="3">WA0000051536</strain>
    </source>
</reference>
<proteinExistence type="inferred from homology"/>
<dbReference type="PANTHER" id="PTHR43569">
    <property type="entry name" value="AMIDOHYDROLASE"/>
    <property type="match status" value="1"/>
</dbReference>
<dbReference type="PANTHER" id="PTHR43569:SF2">
    <property type="entry name" value="AMIDOHYDROLASE-RELATED DOMAIN-CONTAINING PROTEIN"/>
    <property type="match status" value="1"/>
</dbReference>
<dbReference type="SUPFAM" id="SSF51556">
    <property type="entry name" value="Metallo-dependent hydrolases"/>
    <property type="match status" value="1"/>
</dbReference>